<evidence type="ECO:0000256" key="1">
    <source>
        <dbReference type="ARBA" id="ARBA00004236"/>
    </source>
</evidence>
<dbReference type="AlphaFoldDB" id="A0A839HP95"/>
<keyword evidence="2" id="KW-1003">Cell membrane</keyword>
<name>A0A839HP95_9BURK</name>
<accession>A0A839HP95</accession>
<keyword evidence="5 6" id="KW-0472">Membrane</keyword>
<proteinExistence type="predicted"/>
<dbReference type="InterPro" id="IPR029044">
    <property type="entry name" value="Nucleotide-diphossugar_trans"/>
</dbReference>
<keyword evidence="6" id="KW-0812">Transmembrane</keyword>
<keyword evidence="4 8" id="KW-0808">Transferase</keyword>
<evidence type="ECO:0000256" key="6">
    <source>
        <dbReference type="SAM" id="Phobius"/>
    </source>
</evidence>
<feature type="domain" description="Glycosyltransferase 2-like" evidence="7">
    <location>
        <begin position="12"/>
        <end position="168"/>
    </location>
</feature>
<evidence type="ECO:0000256" key="4">
    <source>
        <dbReference type="ARBA" id="ARBA00022679"/>
    </source>
</evidence>
<organism evidence="8 9">
    <name type="scientific">Aquariibacter albus</name>
    <dbReference type="NCBI Taxonomy" id="2759899"/>
    <lineage>
        <taxon>Bacteria</taxon>
        <taxon>Pseudomonadati</taxon>
        <taxon>Pseudomonadota</taxon>
        <taxon>Betaproteobacteria</taxon>
        <taxon>Burkholderiales</taxon>
        <taxon>Sphaerotilaceae</taxon>
        <taxon>Aquariibacter</taxon>
    </lineage>
</organism>
<dbReference type="InterPro" id="IPR001173">
    <property type="entry name" value="Glyco_trans_2-like"/>
</dbReference>
<gene>
    <name evidence="8" type="ORF">H4F90_15220</name>
</gene>
<keyword evidence="3" id="KW-0328">Glycosyltransferase</keyword>
<dbReference type="Proteomes" id="UP000586093">
    <property type="component" value="Unassembled WGS sequence"/>
</dbReference>
<evidence type="ECO:0000259" key="7">
    <source>
        <dbReference type="Pfam" id="PF00535"/>
    </source>
</evidence>
<reference evidence="8 9" key="1">
    <citation type="submission" date="2020-08" db="EMBL/GenBank/DDBJ databases">
        <title>Aquariorum lacteus gen. nov., sp. nov., a new member of the family Comamonadaceae, isolated from freshwater aquarium.</title>
        <authorList>
            <person name="Chun S.-J."/>
        </authorList>
    </citation>
    <scope>NUCLEOTIDE SEQUENCE [LARGE SCALE GENOMIC DNA]</scope>
    <source>
        <strain evidence="8 9">SJAQ100</strain>
    </source>
</reference>
<dbReference type="PANTHER" id="PTHR43646">
    <property type="entry name" value="GLYCOSYLTRANSFERASE"/>
    <property type="match status" value="1"/>
</dbReference>
<dbReference type="GO" id="GO:0016757">
    <property type="term" value="F:glycosyltransferase activity"/>
    <property type="evidence" value="ECO:0007669"/>
    <property type="project" value="UniProtKB-KW"/>
</dbReference>
<evidence type="ECO:0000313" key="8">
    <source>
        <dbReference type="EMBL" id="MBB1163322.1"/>
    </source>
</evidence>
<protein>
    <submittedName>
        <fullName evidence="8">Glycosyltransferase</fullName>
    </submittedName>
</protein>
<evidence type="ECO:0000256" key="3">
    <source>
        <dbReference type="ARBA" id="ARBA00022676"/>
    </source>
</evidence>
<keyword evidence="9" id="KW-1185">Reference proteome</keyword>
<evidence type="ECO:0000313" key="9">
    <source>
        <dbReference type="Proteomes" id="UP000586093"/>
    </source>
</evidence>
<keyword evidence="6" id="KW-1133">Transmembrane helix</keyword>
<dbReference type="PANTHER" id="PTHR43646:SF2">
    <property type="entry name" value="GLYCOSYLTRANSFERASE 2-LIKE DOMAIN-CONTAINING PROTEIN"/>
    <property type="match status" value="1"/>
</dbReference>
<dbReference type="EMBL" id="JACIVI010000008">
    <property type="protein sequence ID" value="MBB1163322.1"/>
    <property type="molecule type" value="Genomic_DNA"/>
</dbReference>
<evidence type="ECO:0000256" key="5">
    <source>
        <dbReference type="ARBA" id="ARBA00023136"/>
    </source>
</evidence>
<feature type="transmembrane region" description="Helical" evidence="6">
    <location>
        <begin position="254"/>
        <end position="273"/>
    </location>
</feature>
<dbReference type="RefSeq" id="WP_182666139.1">
    <property type="nucleotide sequence ID" value="NZ_JACIVI010000008.1"/>
</dbReference>
<sequence>MSGAARGSPTVSVVMPAYQAEAHLPKVLPPLQALQAAGQVLEILLVDDGSPDGTAALARAMGARVLASGGRGRGPAAARNVAAAEARGELLWFVDSDVVVHEGACERLRLALGEGGWDGVFGSYCDTPPDPGFFSQYKNLLHHHQHQTSGGPSSSFWAGCGAIRRSAFLAVGGFDAQRFGPPSIEDIELGHRLHRAGYRMLLDPQMRCSHLKRWPLRQMVTVDIRRRALPWSRLILAGEAPADELNVRPSEKRAALLAGALLLSLPLALLPGGSLWPSLGLAGLAWAANARFAAFLARRRGPAFAAAALAFHQVVYVYSGLSYAWAWCELRLRRPAAGR</sequence>
<dbReference type="GO" id="GO:0005886">
    <property type="term" value="C:plasma membrane"/>
    <property type="evidence" value="ECO:0007669"/>
    <property type="project" value="UniProtKB-SubCell"/>
</dbReference>
<dbReference type="Pfam" id="PF00535">
    <property type="entry name" value="Glycos_transf_2"/>
    <property type="match status" value="1"/>
</dbReference>
<evidence type="ECO:0000256" key="2">
    <source>
        <dbReference type="ARBA" id="ARBA00022475"/>
    </source>
</evidence>
<comment type="subcellular location">
    <subcellularLocation>
        <location evidence="1">Cell membrane</location>
    </subcellularLocation>
</comment>
<comment type="caution">
    <text evidence="8">The sequence shown here is derived from an EMBL/GenBank/DDBJ whole genome shotgun (WGS) entry which is preliminary data.</text>
</comment>
<feature type="transmembrane region" description="Helical" evidence="6">
    <location>
        <begin position="304"/>
        <end position="326"/>
    </location>
</feature>
<dbReference type="Gene3D" id="3.90.550.10">
    <property type="entry name" value="Spore Coat Polysaccharide Biosynthesis Protein SpsA, Chain A"/>
    <property type="match status" value="1"/>
</dbReference>
<dbReference type="SUPFAM" id="SSF53448">
    <property type="entry name" value="Nucleotide-diphospho-sugar transferases"/>
    <property type="match status" value="1"/>
</dbReference>